<accession>A0A1G9QC28</accession>
<keyword evidence="4" id="KW-1185">Reference proteome</keyword>
<dbReference type="OrthoDB" id="7340239at2"/>
<organism evidence="3 4">
    <name type="scientific">Oryzisolibacter propanilivorax</name>
    <dbReference type="NCBI Taxonomy" id="1527607"/>
    <lineage>
        <taxon>Bacteria</taxon>
        <taxon>Pseudomonadati</taxon>
        <taxon>Pseudomonadota</taxon>
        <taxon>Betaproteobacteria</taxon>
        <taxon>Burkholderiales</taxon>
        <taxon>Comamonadaceae</taxon>
        <taxon>Oryzisolibacter</taxon>
    </lineage>
</organism>
<protein>
    <submittedName>
        <fullName evidence="3">Uncharacterized conserved protein YecT, DUF1311 family</fullName>
    </submittedName>
</protein>
<evidence type="ECO:0000256" key="1">
    <source>
        <dbReference type="SAM" id="SignalP"/>
    </source>
</evidence>
<dbReference type="InterPro" id="IPR009739">
    <property type="entry name" value="LprI-like_N"/>
</dbReference>
<dbReference type="Pfam" id="PF07007">
    <property type="entry name" value="LprI"/>
    <property type="match status" value="1"/>
</dbReference>
<proteinExistence type="predicted"/>
<dbReference type="AlphaFoldDB" id="A0A1G9QC28"/>
<feature type="domain" description="Lysozyme inhibitor LprI-like N-terminal" evidence="2">
    <location>
        <begin position="32"/>
        <end position="123"/>
    </location>
</feature>
<feature type="chain" id="PRO_5011461420" evidence="1">
    <location>
        <begin position="21"/>
        <end position="128"/>
    </location>
</feature>
<evidence type="ECO:0000313" key="4">
    <source>
        <dbReference type="Proteomes" id="UP000198552"/>
    </source>
</evidence>
<dbReference type="PANTHER" id="PTHR39176">
    <property type="entry name" value="PERIPLASMIC PROTEIN-RELATED"/>
    <property type="match status" value="1"/>
</dbReference>
<dbReference type="STRING" id="1527607.SAMN05428957_102177"/>
<dbReference type="Gene3D" id="1.20.1270.180">
    <property type="match status" value="1"/>
</dbReference>
<reference evidence="4" key="1">
    <citation type="submission" date="2016-10" db="EMBL/GenBank/DDBJ databases">
        <authorList>
            <person name="Varghese N."/>
            <person name="Submissions S."/>
        </authorList>
    </citation>
    <scope>NUCLEOTIDE SEQUENCE [LARGE SCALE GENOMIC DNA]</scope>
    <source>
        <strain evidence="4">EPL6</strain>
    </source>
</reference>
<keyword evidence="1" id="KW-0732">Signal</keyword>
<dbReference type="EMBL" id="FNHP01000002">
    <property type="protein sequence ID" value="SDM08017.1"/>
    <property type="molecule type" value="Genomic_DNA"/>
</dbReference>
<dbReference type="Proteomes" id="UP000198552">
    <property type="component" value="Unassembled WGS sequence"/>
</dbReference>
<evidence type="ECO:0000259" key="2">
    <source>
        <dbReference type="Pfam" id="PF07007"/>
    </source>
</evidence>
<sequence>MTKTIAASLLLACLALPAHADQPAYSPRYQSCMDRAGGVTVSMLDCIGDEHGRQDQRLNQAYRTLTGQLAPSRRKGLVAAQRLWLQYRDANCGFYADPDGGTLAGVSAALCRLQMTTQRAQELQDLAP</sequence>
<feature type="signal peptide" evidence="1">
    <location>
        <begin position="1"/>
        <end position="20"/>
    </location>
</feature>
<gene>
    <name evidence="3" type="ORF">SAMN05428957_102177</name>
</gene>
<dbReference type="PANTHER" id="PTHR39176:SF1">
    <property type="entry name" value="PERIPLASMIC PROTEIN"/>
    <property type="match status" value="1"/>
</dbReference>
<dbReference type="RefSeq" id="WP_091566819.1">
    <property type="nucleotide sequence ID" value="NZ_FNHP01000002.1"/>
</dbReference>
<name>A0A1G9QC28_9BURK</name>
<evidence type="ECO:0000313" key="3">
    <source>
        <dbReference type="EMBL" id="SDM08017.1"/>
    </source>
</evidence>